<dbReference type="GO" id="GO:0003677">
    <property type="term" value="F:DNA binding"/>
    <property type="evidence" value="ECO:0007669"/>
    <property type="project" value="InterPro"/>
</dbReference>
<dbReference type="Pfam" id="PF01609">
    <property type="entry name" value="DDE_Tnp_1"/>
    <property type="match status" value="1"/>
</dbReference>
<protein>
    <recommendedName>
        <fullName evidence="2">Transposase IS4-like domain-containing protein</fullName>
    </recommendedName>
</protein>
<proteinExistence type="predicted"/>
<sequence length="628" mass="72479">MSREPDIDGRTPRRFLEPPDGSNENDNDLDDLSIDDFDTSESSSGPSLITQIEGNLDLETQLLRYFDQGLSPEEAVGKLDLYTGNVPFWNLERKWYKLDEEDAARLFLYRALSSSKDYVIEDELKDGAAEHLGLNDTITENTIERISEKVEAQIGADVSHPLREIVEQLDDNEEIITLSEATADGRGEPDLVLISREMRKLAYQFIQLDRDESRITYPKWQLFKLMEIAGLCNIHPNDAEASLRFLPYFYYRDSPGFKALWNQIREYDIFELRKMYLAALERLIMVLDEYGYLPNRSDLAMDLTNLMWYGRHSTEKEKNGKRLDRDDIPHEDQPIGVEGVDQKAGSTFAFQIASVSLANVEIPVTLAAKSIQRRRSIEHQIDEMLTYAKHYVEPNIVCMDGGFYGRGMHECLEDHGLSFISRLRGRMPSIVDDLKEAGVLYDMDYNATGYDVRLGEVVPESEAKSWLITMPSKKRISRAETGTEDKGNWEVYYTNLDPEKFDGLEIGRRYRQRWAVETSYRLMKHDFTAKSASELRSQREFIANMAFIYNAMWMASNVKYAVENDRPVKDDQGRYRFTANQFMVAMLLDMEEIDIGEVRDLSVRSNIVREVFGDGYPFLLDGHPEFEN</sequence>
<reference evidence="3 4" key="1">
    <citation type="submission" date="2018-10" db="EMBL/GenBank/DDBJ databases">
        <title>Natrarchaeobius chitinivorans gen. nov., sp. nov., and Natrarchaeobius haloalkaliphilus sp. nov., alkaliphilic, chitin-utilizing haloarchaea from hypersaline alkaline lakes.</title>
        <authorList>
            <person name="Sorokin D.Y."/>
            <person name="Elcheninov A.G."/>
            <person name="Kostrikina N.A."/>
            <person name="Bale N.J."/>
            <person name="Sinninghe Damste J.S."/>
            <person name="Khijniak T.V."/>
            <person name="Kublanov I.V."/>
            <person name="Toshchakov S.V."/>
        </authorList>
    </citation>
    <scope>NUCLEOTIDE SEQUENCE [LARGE SCALE GENOMIC DNA]</scope>
    <source>
        <strain evidence="3 4">AArcht4T</strain>
    </source>
</reference>
<dbReference type="SUPFAM" id="SSF53098">
    <property type="entry name" value="Ribonuclease H-like"/>
    <property type="match status" value="1"/>
</dbReference>
<evidence type="ECO:0000313" key="4">
    <source>
        <dbReference type="Proteomes" id="UP000282323"/>
    </source>
</evidence>
<dbReference type="PANTHER" id="PTHR33258:SF1">
    <property type="entry name" value="TRANSPOSASE INSL FOR INSERTION SEQUENCE ELEMENT IS186A-RELATED"/>
    <property type="match status" value="1"/>
</dbReference>
<dbReference type="RefSeq" id="WP_124197711.1">
    <property type="nucleotide sequence ID" value="NZ_REGA01000048.1"/>
</dbReference>
<comment type="caution">
    <text evidence="3">The sequence shown here is derived from an EMBL/GenBank/DDBJ whole genome shotgun (WGS) entry which is preliminary data.</text>
</comment>
<feature type="compositionally biased region" description="Basic and acidic residues" evidence="1">
    <location>
        <begin position="1"/>
        <end position="17"/>
    </location>
</feature>
<dbReference type="GO" id="GO:0006313">
    <property type="term" value="P:DNA transposition"/>
    <property type="evidence" value="ECO:0007669"/>
    <property type="project" value="InterPro"/>
</dbReference>
<evidence type="ECO:0000313" key="3">
    <source>
        <dbReference type="EMBL" id="RQG89332.1"/>
    </source>
</evidence>
<gene>
    <name evidence="3" type="ORF">EA473_22245</name>
</gene>
<dbReference type="InterPro" id="IPR012337">
    <property type="entry name" value="RNaseH-like_sf"/>
</dbReference>
<dbReference type="OrthoDB" id="225944at2157"/>
<evidence type="ECO:0000256" key="1">
    <source>
        <dbReference type="SAM" id="MobiDB-lite"/>
    </source>
</evidence>
<dbReference type="Proteomes" id="UP000282323">
    <property type="component" value="Unassembled WGS sequence"/>
</dbReference>
<feature type="compositionally biased region" description="Acidic residues" evidence="1">
    <location>
        <begin position="23"/>
        <end position="39"/>
    </location>
</feature>
<dbReference type="GO" id="GO:0004803">
    <property type="term" value="F:transposase activity"/>
    <property type="evidence" value="ECO:0007669"/>
    <property type="project" value="InterPro"/>
</dbReference>
<keyword evidence="4" id="KW-1185">Reference proteome</keyword>
<dbReference type="PANTHER" id="PTHR33258">
    <property type="entry name" value="TRANSPOSASE INSL FOR INSERTION SEQUENCE ELEMENT IS186A-RELATED"/>
    <property type="match status" value="1"/>
</dbReference>
<evidence type="ECO:0000259" key="2">
    <source>
        <dbReference type="Pfam" id="PF01609"/>
    </source>
</evidence>
<name>A0A3N6MV85_NATCH</name>
<dbReference type="EMBL" id="REGA01000048">
    <property type="protein sequence ID" value="RQG89332.1"/>
    <property type="molecule type" value="Genomic_DNA"/>
</dbReference>
<accession>A0A3N6MV85</accession>
<dbReference type="AlphaFoldDB" id="A0A3N6MV85"/>
<feature type="domain" description="Transposase IS4-like" evidence="2">
    <location>
        <begin position="381"/>
        <end position="550"/>
    </location>
</feature>
<feature type="region of interest" description="Disordered" evidence="1">
    <location>
        <begin position="1"/>
        <end position="48"/>
    </location>
</feature>
<organism evidence="3 4">
    <name type="scientific">Natrarchaeobius chitinivorans</name>
    <dbReference type="NCBI Taxonomy" id="1679083"/>
    <lineage>
        <taxon>Archaea</taxon>
        <taxon>Methanobacteriati</taxon>
        <taxon>Methanobacteriota</taxon>
        <taxon>Stenosarchaea group</taxon>
        <taxon>Halobacteria</taxon>
        <taxon>Halobacteriales</taxon>
        <taxon>Natrialbaceae</taxon>
        <taxon>Natrarchaeobius</taxon>
    </lineage>
</organism>
<dbReference type="InterPro" id="IPR002559">
    <property type="entry name" value="Transposase_11"/>
</dbReference>